<evidence type="ECO:0000256" key="7">
    <source>
        <dbReference type="ARBA" id="ARBA00022777"/>
    </source>
</evidence>
<evidence type="ECO:0000256" key="1">
    <source>
        <dbReference type="ARBA" id="ARBA00002319"/>
    </source>
</evidence>
<evidence type="ECO:0000256" key="6">
    <source>
        <dbReference type="ARBA" id="ARBA00022741"/>
    </source>
</evidence>
<organism evidence="14 15">
    <name type="scientific">Novosphingobium pituita</name>
    <dbReference type="NCBI Taxonomy" id="3056842"/>
    <lineage>
        <taxon>Bacteria</taxon>
        <taxon>Pseudomonadati</taxon>
        <taxon>Pseudomonadota</taxon>
        <taxon>Alphaproteobacteria</taxon>
        <taxon>Sphingomonadales</taxon>
        <taxon>Sphingomonadaceae</taxon>
        <taxon>Novosphingobium</taxon>
    </lineage>
</organism>
<comment type="pathway">
    <text evidence="3">Bacterial outer membrane biogenesis; LPS core biosynthesis.</text>
</comment>
<dbReference type="NCBIfam" id="TIGR00125">
    <property type="entry name" value="cyt_tran_rel"/>
    <property type="match status" value="1"/>
</dbReference>
<comment type="caution">
    <text evidence="14">The sequence shown here is derived from an EMBL/GenBank/DDBJ whole genome shotgun (WGS) entry which is preliminary data.</text>
</comment>
<sequence>MLDVNFDLISGARVAIVGDLMLDVYLTGAIERISPEAPVPVVRARDERHVPGGGANVVANVLAFGAEVAVVGVIGADGDDLREALRSRGLTDQTGLVVDPSRRTIRKQRIMAGQQVVRIDFEDLHPLDAAIEQEVIARACAAVAGADILVLSDYGKGVLNDAVLSAVIACANAEGKPVIVDPKRRDLSAYRGASVLTPNRAEVVAATGLPCESDAQAHHAVAAVQAASGAAVLLTRSEKGMSYYPVEGDILHVPARAREVFDVSGAGDTVVAALAVMLACGATVDDAICFANDAAGLVVGKVGTATVSVSEVMEANALAHAHPGRDGALVARATAVEACRRWQAQGLKVGFANGCFDLVHPGHISLIHQASAACDRLVMALNSDASVRRLKGATRPVQDEVARAQVIGAFKGVDLVVLFDEDTPQDLIKALEPDVLIKGADYTVDTVVGADCVIARGGRVLLADLTPGQSSSRLIERMAETADHV</sequence>
<dbReference type="EC" id="2.7.1.167" evidence="11"/>
<evidence type="ECO:0000256" key="5">
    <source>
        <dbReference type="ARBA" id="ARBA00022695"/>
    </source>
</evidence>
<evidence type="ECO:0000259" key="13">
    <source>
        <dbReference type="Pfam" id="PF01467"/>
    </source>
</evidence>
<dbReference type="SUPFAM" id="SSF52374">
    <property type="entry name" value="Nucleotidylyl transferase"/>
    <property type="match status" value="1"/>
</dbReference>
<dbReference type="Proteomes" id="UP001187221">
    <property type="component" value="Unassembled WGS sequence"/>
</dbReference>
<feature type="binding site" evidence="11">
    <location>
        <begin position="199"/>
        <end position="202"/>
    </location>
    <ligand>
        <name>ATP</name>
        <dbReference type="ChEBI" id="CHEBI:30616"/>
    </ligand>
</feature>
<feature type="domain" description="Carbohydrate kinase PfkB" evidence="12">
    <location>
        <begin position="13"/>
        <end position="306"/>
    </location>
</feature>
<gene>
    <name evidence="14" type="primary">rfaE1</name>
    <name evidence="11" type="synonym">hldE</name>
    <name evidence="14" type="ORF">NUTIK01_21320</name>
</gene>
<dbReference type="Pfam" id="PF01467">
    <property type="entry name" value="CTP_transf_like"/>
    <property type="match status" value="1"/>
</dbReference>
<dbReference type="InterPro" id="IPR029056">
    <property type="entry name" value="Ribokinase-like"/>
</dbReference>
<dbReference type="Pfam" id="PF00294">
    <property type="entry name" value="PfkB"/>
    <property type="match status" value="1"/>
</dbReference>
<comment type="subunit">
    <text evidence="11">Homodimer.</text>
</comment>
<keyword evidence="10 11" id="KW-0119">Carbohydrate metabolism</keyword>
<feature type="active site" evidence="11">
    <location>
        <position position="268"/>
    </location>
</feature>
<dbReference type="PANTHER" id="PTHR46969">
    <property type="entry name" value="BIFUNCTIONAL PROTEIN HLDE"/>
    <property type="match status" value="1"/>
</dbReference>
<dbReference type="EC" id="2.7.7.70" evidence="11"/>
<accession>A0ABQ6P919</accession>
<evidence type="ECO:0000256" key="4">
    <source>
        <dbReference type="ARBA" id="ARBA00022679"/>
    </source>
</evidence>
<comment type="similarity">
    <text evidence="11">In the C-terminal section; belongs to the cytidylyltransferase family.</text>
</comment>
<feature type="region of interest" description="Ribokinase" evidence="11">
    <location>
        <begin position="1"/>
        <end position="323"/>
    </location>
</feature>
<evidence type="ECO:0000256" key="10">
    <source>
        <dbReference type="ARBA" id="ARBA00023277"/>
    </source>
</evidence>
<feature type="region of interest" description="Cytidylyltransferase" evidence="11">
    <location>
        <begin position="351"/>
        <end position="485"/>
    </location>
</feature>
<dbReference type="InterPro" id="IPR004821">
    <property type="entry name" value="Cyt_trans-like"/>
</dbReference>
<comment type="similarity">
    <text evidence="11">In the N-terminal section; belongs to the carbohydrate kinase PfkB family.</text>
</comment>
<evidence type="ECO:0000313" key="15">
    <source>
        <dbReference type="Proteomes" id="UP001187221"/>
    </source>
</evidence>
<comment type="pathway">
    <text evidence="11">Nucleotide-sugar biosynthesis; ADP-L-glycero-beta-D-manno-heptose biosynthesis; ADP-L-glycero-beta-D-manno-heptose from D-glycero-beta-D-manno-heptose 7-phosphate: step 1/4.</text>
</comment>
<comment type="catalytic activity">
    <reaction evidence="11">
        <text>D-glycero-beta-D-manno-heptose 1-phosphate + ATP + H(+) = ADP-D-glycero-beta-D-manno-heptose + diphosphate</text>
        <dbReference type="Rhea" id="RHEA:27465"/>
        <dbReference type="ChEBI" id="CHEBI:15378"/>
        <dbReference type="ChEBI" id="CHEBI:30616"/>
        <dbReference type="ChEBI" id="CHEBI:33019"/>
        <dbReference type="ChEBI" id="CHEBI:59967"/>
        <dbReference type="ChEBI" id="CHEBI:61593"/>
        <dbReference type="EC" id="2.7.7.70"/>
    </reaction>
</comment>
<dbReference type="PANTHER" id="PTHR46969:SF1">
    <property type="entry name" value="BIFUNCTIONAL PROTEIN HLDE"/>
    <property type="match status" value="1"/>
</dbReference>
<comment type="function">
    <text evidence="1 11">Catalyzes the phosphorylation of D-glycero-D-manno-heptose 7-phosphate at the C-1 position to selectively form D-glycero-beta-D-manno-heptose-1,7-bisphosphate.</text>
</comment>
<keyword evidence="7 11" id="KW-0418">Kinase</keyword>
<name>A0ABQ6P919_9SPHN</name>
<dbReference type="EMBL" id="BTFW01000001">
    <property type="protein sequence ID" value="GMM61355.1"/>
    <property type="molecule type" value="Genomic_DNA"/>
</dbReference>
<keyword evidence="8 11" id="KW-0067">ATP-binding</keyword>
<comment type="catalytic activity">
    <reaction evidence="11">
        <text>D-glycero-beta-D-manno-heptose 7-phosphate + ATP = D-glycero-beta-D-manno-heptose 1,7-bisphosphate + ADP + H(+)</text>
        <dbReference type="Rhea" id="RHEA:27473"/>
        <dbReference type="ChEBI" id="CHEBI:15378"/>
        <dbReference type="ChEBI" id="CHEBI:30616"/>
        <dbReference type="ChEBI" id="CHEBI:60204"/>
        <dbReference type="ChEBI" id="CHEBI:60208"/>
        <dbReference type="ChEBI" id="CHEBI:456216"/>
        <dbReference type="EC" id="2.7.1.167"/>
    </reaction>
</comment>
<dbReference type="PROSITE" id="PS00584">
    <property type="entry name" value="PFKB_KINASES_2"/>
    <property type="match status" value="1"/>
</dbReference>
<evidence type="ECO:0000256" key="11">
    <source>
        <dbReference type="HAMAP-Rule" id="MF_01603"/>
    </source>
</evidence>
<dbReference type="InterPro" id="IPR002173">
    <property type="entry name" value="Carboh/pur_kinase_PfkB_CS"/>
</dbReference>
<keyword evidence="9 11" id="KW-0511">Multifunctional enzyme</keyword>
<comment type="function">
    <text evidence="2 11">Catalyzes the ADP transfer from ATP to D-glycero-beta-D-manno-heptose 1-phosphate, yielding ADP-D-glycero-beta-D-manno-heptose.</text>
</comment>
<dbReference type="Gene3D" id="3.40.1190.20">
    <property type="match status" value="1"/>
</dbReference>
<dbReference type="InterPro" id="IPR011611">
    <property type="entry name" value="PfkB_dom"/>
</dbReference>
<comment type="pathway">
    <text evidence="11">Nucleotide-sugar biosynthesis; ADP-L-glycero-beta-D-manno-heptose biosynthesis; ADP-L-glycero-beta-D-manno-heptose from D-glycero-beta-D-manno-heptose 7-phosphate: step 3/4.</text>
</comment>
<evidence type="ECO:0000256" key="3">
    <source>
        <dbReference type="ARBA" id="ARBA00004713"/>
    </source>
</evidence>
<dbReference type="GO" id="GO:0016301">
    <property type="term" value="F:kinase activity"/>
    <property type="evidence" value="ECO:0007669"/>
    <property type="project" value="UniProtKB-KW"/>
</dbReference>
<dbReference type="SUPFAM" id="SSF53613">
    <property type="entry name" value="Ribokinase-like"/>
    <property type="match status" value="1"/>
</dbReference>
<dbReference type="HAMAP" id="MF_01603">
    <property type="entry name" value="HldE"/>
    <property type="match status" value="1"/>
</dbReference>
<proteinExistence type="inferred from homology"/>
<evidence type="ECO:0000256" key="2">
    <source>
        <dbReference type="ARBA" id="ARBA00003753"/>
    </source>
</evidence>
<keyword evidence="6 11" id="KW-0547">Nucleotide-binding</keyword>
<dbReference type="InterPro" id="IPR023030">
    <property type="entry name" value="Bifunc_HldE"/>
</dbReference>
<evidence type="ECO:0000313" key="14">
    <source>
        <dbReference type="EMBL" id="GMM61355.1"/>
    </source>
</evidence>
<feature type="domain" description="Cytidyltransferase-like" evidence="13">
    <location>
        <begin position="352"/>
        <end position="446"/>
    </location>
</feature>
<dbReference type="RefSeq" id="WP_317975046.1">
    <property type="nucleotide sequence ID" value="NZ_BTFW01000001.1"/>
</dbReference>
<dbReference type="NCBIfam" id="TIGR02198">
    <property type="entry name" value="rfaE_dom_I"/>
    <property type="match status" value="1"/>
</dbReference>
<evidence type="ECO:0000256" key="9">
    <source>
        <dbReference type="ARBA" id="ARBA00023268"/>
    </source>
</evidence>
<dbReference type="InterPro" id="IPR014729">
    <property type="entry name" value="Rossmann-like_a/b/a_fold"/>
</dbReference>
<dbReference type="CDD" id="cd01172">
    <property type="entry name" value="RfaE_like"/>
    <property type="match status" value="1"/>
</dbReference>
<keyword evidence="5 11" id="KW-0548">Nucleotidyltransferase</keyword>
<evidence type="ECO:0000256" key="8">
    <source>
        <dbReference type="ARBA" id="ARBA00022840"/>
    </source>
</evidence>
<keyword evidence="15" id="KW-1185">Reference proteome</keyword>
<dbReference type="InterPro" id="IPR011913">
    <property type="entry name" value="RfaE_dom_I"/>
</dbReference>
<protein>
    <recommendedName>
        <fullName evidence="11">Bifunctional protein HldE</fullName>
    </recommendedName>
    <domain>
        <recommendedName>
            <fullName evidence="11">D-beta-D-heptose 7-phosphate kinase</fullName>
            <ecNumber evidence="11">2.7.1.167</ecNumber>
        </recommendedName>
        <alternativeName>
            <fullName evidence="11">D-beta-D-heptose 7-phosphotransferase</fullName>
        </alternativeName>
        <alternativeName>
            <fullName evidence="11">D-glycero-beta-D-manno-heptose-7-phosphate kinase</fullName>
        </alternativeName>
    </domain>
    <domain>
        <recommendedName>
            <fullName evidence="11">D-beta-D-heptose 1-phosphate adenylyltransferase</fullName>
            <ecNumber evidence="11">2.7.7.70</ecNumber>
        </recommendedName>
        <alternativeName>
            <fullName evidence="11">D-glycero-beta-D-manno-heptose 1-phosphate adenylyltransferase</fullName>
        </alternativeName>
    </domain>
</protein>
<evidence type="ECO:0000259" key="12">
    <source>
        <dbReference type="Pfam" id="PF00294"/>
    </source>
</evidence>
<reference evidence="14 15" key="1">
    <citation type="submission" date="2023-06" db="EMBL/GenBank/DDBJ databases">
        <title>Draft genome sequence of Novosphingobium sp. strain IK01.</title>
        <authorList>
            <person name="Hatamoto M."/>
            <person name="Ikarashi T."/>
            <person name="Yamaguchi T."/>
        </authorList>
    </citation>
    <scope>NUCLEOTIDE SEQUENCE [LARGE SCALE GENOMIC DNA]</scope>
    <source>
        <strain evidence="14 15">IK01</strain>
    </source>
</reference>
<keyword evidence="4 11" id="KW-0808">Transferase</keyword>
<dbReference type="Gene3D" id="3.40.50.620">
    <property type="entry name" value="HUPs"/>
    <property type="match status" value="1"/>
</dbReference>